<dbReference type="Proteomes" id="UP000018766">
    <property type="component" value="Unassembled WGS sequence"/>
</dbReference>
<dbReference type="InterPro" id="IPR007428">
    <property type="entry name" value="MlaA"/>
</dbReference>
<dbReference type="PATRIC" id="fig|1414851.3.peg.2265"/>
<proteinExistence type="inferred from homology"/>
<dbReference type="EMBL" id="AYSV01000114">
    <property type="protein sequence ID" value="ETD67803.1"/>
    <property type="molecule type" value="Genomic_DNA"/>
</dbReference>
<reference evidence="3 4" key="1">
    <citation type="submission" date="2013-11" db="EMBL/GenBank/DDBJ databases">
        <title>Genomic analysis of Pelistega sp. HM-7.</title>
        <authorList>
            <person name="Kumbhare S.V."/>
            <person name="Shetty S.A."/>
            <person name="Sharma O."/>
            <person name="Dhotre D.P."/>
        </authorList>
    </citation>
    <scope>NUCLEOTIDE SEQUENCE [LARGE SCALE GENOMIC DNA]</scope>
    <source>
        <strain evidence="3 4">HM-7</strain>
    </source>
</reference>
<dbReference type="PROSITE" id="PS51257">
    <property type="entry name" value="PROKAR_LIPOPROTEIN"/>
    <property type="match status" value="1"/>
</dbReference>
<dbReference type="Pfam" id="PF04333">
    <property type="entry name" value="MlaA"/>
    <property type="match status" value="1"/>
</dbReference>
<evidence type="ECO:0000256" key="1">
    <source>
        <dbReference type="ARBA" id="ARBA00010634"/>
    </source>
</evidence>
<keyword evidence="2" id="KW-0732">Signal</keyword>
<accession>V8FVQ3</accession>
<dbReference type="PRINTS" id="PR01805">
    <property type="entry name" value="VACJLIPOPROT"/>
</dbReference>
<gene>
    <name evidence="3" type="ORF">V757_10850</name>
</gene>
<comment type="similarity">
    <text evidence="1">Belongs to the MlaA family.</text>
</comment>
<evidence type="ECO:0000313" key="3">
    <source>
        <dbReference type="EMBL" id="ETD67803.1"/>
    </source>
</evidence>
<comment type="caution">
    <text evidence="3">The sequence shown here is derived from an EMBL/GenBank/DDBJ whole genome shotgun (WGS) entry which is preliminary data.</text>
</comment>
<dbReference type="PANTHER" id="PTHR30035:SF3">
    <property type="entry name" value="INTERMEMBRANE PHOSPHOLIPID TRANSPORT SYSTEM LIPOPROTEIN MLAA"/>
    <property type="match status" value="1"/>
</dbReference>
<sequence length="297" mass="32103">MINIKQSFKLSSSVLLGLLLGACVTVEKPAEGDPLESYNRTMFKVNEGLDKAILRPVAKGYEAVVPQPARSCVSNMFSNVGDVWSGVNSFAQGRGVDFFNSLGRFLMNSTLGLGGCYDVASEKGAKKIENDFGTTLGVWGLGDGPYVVLPLFGSSSLRDTAGLVGDSVGGTVTYTTPWAIDNIPVRNSIVGVQVVNKRANLLAADDIATDVSLDKYAFVRDAYKQNRQALLRSKLEDEIVSGPPSTAHLAEDITESGNVIPGQERRNQYRLELREKRHKRVEALGTENVPAYDDPGE</sequence>
<protein>
    <recommendedName>
        <fullName evidence="5">ABC transporter</fullName>
    </recommendedName>
</protein>
<keyword evidence="4" id="KW-1185">Reference proteome</keyword>
<evidence type="ECO:0000256" key="2">
    <source>
        <dbReference type="ARBA" id="ARBA00022729"/>
    </source>
</evidence>
<evidence type="ECO:0000313" key="4">
    <source>
        <dbReference type="Proteomes" id="UP000018766"/>
    </source>
</evidence>
<evidence type="ECO:0008006" key="5">
    <source>
        <dbReference type="Google" id="ProtNLM"/>
    </source>
</evidence>
<dbReference type="RefSeq" id="WP_023952647.1">
    <property type="nucleotide sequence ID" value="NZ_AYSV01000114.1"/>
</dbReference>
<organism evidence="3 4">
    <name type="scientific">Pelistega indica</name>
    <dbReference type="NCBI Taxonomy" id="1414851"/>
    <lineage>
        <taxon>Bacteria</taxon>
        <taxon>Pseudomonadati</taxon>
        <taxon>Pseudomonadota</taxon>
        <taxon>Betaproteobacteria</taxon>
        <taxon>Burkholderiales</taxon>
        <taxon>Alcaligenaceae</taxon>
        <taxon>Pelistega</taxon>
    </lineage>
</organism>
<dbReference type="GO" id="GO:0016020">
    <property type="term" value="C:membrane"/>
    <property type="evidence" value="ECO:0007669"/>
    <property type="project" value="InterPro"/>
</dbReference>
<dbReference type="AlphaFoldDB" id="V8FVQ3"/>
<dbReference type="GO" id="GO:0120010">
    <property type="term" value="P:intermembrane phospholipid transfer"/>
    <property type="evidence" value="ECO:0007669"/>
    <property type="project" value="TreeGrafter"/>
</dbReference>
<dbReference type="PANTHER" id="PTHR30035">
    <property type="entry name" value="LIPOPROTEIN VACJ-RELATED"/>
    <property type="match status" value="1"/>
</dbReference>
<name>V8FVQ3_9BURK</name>